<dbReference type="PROSITE" id="PS00674">
    <property type="entry name" value="AAA"/>
    <property type="match status" value="1"/>
</dbReference>
<evidence type="ECO:0000256" key="5">
    <source>
        <dbReference type="ARBA" id="ARBA00023235"/>
    </source>
</evidence>
<feature type="compositionally biased region" description="Polar residues" evidence="8">
    <location>
        <begin position="486"/>
        <end position="512"/>
    </location>
</feature>
<dbReference type="Proteomes" id="UP001648503">
    <property type="component" value="Unassembled WGS sequence"/>
</dbReference>
<dbReference type="InterPro" id="IPR050304">
    <property type="entry name" value="MT-severing_AAA_ATPase"/>
</dbReference>
<feature type="compositionally biased region" description="Low complexity" evidence="8">
    <location>
        <begin position="403"/>
        <end position="416"/>
    </location>
</feature>
<dbReference type="PANTHER" id="PTHR23074:SF86">
    <property type="entry name" value="SPASTIN"/>
    <property type="match status" value="1"/>
</dbReference>
<evidence type="ECO:0000313" key="12">
    <source>
        <dbReference type="EMBL" id="KAH6595091.1"/>
    </source>
</evidence>
<dbReference type="EC" id="5.6.1.1" evidence="7"/>
<keyword evidence="9" id="KW-1133">Transmembrane helix</keyword>
<dbReference type="SUPFAM" id="SSF52540">
    <property type="entry name" value="P-loop containing nucleoside triphosphate hydrolases"/>
    <property type="match status" value="1"/>
</dbReference>
<comment type="caution">
    <text evidence="12">The sequence shown here is derived from an EMBL/GenBank/DDBJ whole genome shotgun (WGS) entry which is preliminary data.</text>
</comment>
<dbReference type="InterPro" id="IPR003959">
    <property type="entry name" value="ATPase_AAA_core"/>
</dbReference>
<evidence type="ECO:0000256" key="8">
    <source>
        <dbReference type="SAM" id="MobiDB-lite"/>
    </source>
</evidence>
<keyword evidence="2" id="KW-0547">Nucleotide-binding</keyword>
<evidence type="ECO:0000256" key="3">
    <source>
        <dbReference type="ARBA" id="ARBA00022840"/>
    </source>
</evidence>
<name>A0ABQ8FDZ8_9FUNG</name>
<accession>A0ABQ8FDZ8</accession>
<organism evidence="12 13">
    <name type="scientific">Batrachochytrium salamandrivorans</name>
    <dbReference type="NCBI Taxonomy" id="1357716"/>
    <lineage>
        <taxon>Eukaryota</taxon>
        <taxon>Fungi</taxon>
        <taxon>Fungi incertae sedis</taxon>
        <taxon>Chytridiomycota</taxon>
        <taxon>Chytridiomycota incertae sedis</taxon>
        <taxon>Chytridiomycetes</taxon>
        <taxon>Rhizophydiales</taxon>
        <taxon>Rhizophydiales incertae sedis</taxon>
        <taxon>Batrachochytrium</taxon>
    </lineage>
</organism>
<comment type="catalytic activity">
    <reaction evidence="6">
        <text>n ATP + n H2O + a microtubule = n ADP + n phosphate + (n+1) alpha/beta tubulin heterodimers.</text>
        <dbReference type="EC" id="5.6.1.1"/>
    </reaction>
</comment>
<evidence type="ECO:0000313" key="13">
    <source>
        <dbReference type="Proteomes" id="UP001648503"/>
    </source>
</evidence>
<protein>
    <recommendedName>
        <fullName evidence="7">microtubule-severing ATPase</fullName>
        <ecNumber evidence="7">5.6.1.1</ecNumber>
    </recommendedName>
</protein>
<keyword evidence="3" id="KW-0067">ATP-binding</keyword>
<feature type="transmembrane region" description="Helical" evidence="9">
    <location>
        <begin position="40"/>
        <end position="64"/>
    </location>
</feature>
<dbReference type="PANTHER" id="PTHR23074">
    <property type="entry name" value="AAA DOMAIN-CONTAINING"/>
    <property type="match status" value="1"/>
</dbReference>
<keyword evidence="5" id="KW-0413">Isomerase</keyword>
<proteinExistence type="predicted"/>
<evidence type="ECO:0000256" key="2">
    <source>
        <dbReference type="ARBA" id="ARBA00022741"/>
    </source>
</evidence>
<dbReference type="Gene3D" id="3.40.50.300">
    <property type="entry name" value="P-loop containing nucleotide triphosphate hydrolases"/>
    <property type="match status" value="1"/>
</dbReference>
<dbReference type="InterPro" id="IPR027417">
    <property type="entry name" value="P-loop_NTPase"/>
</dbReference>
<dbReference type="SMART" id="SM00382">
    <property type="entry name" value="AAA"/>
    <property type="match status" value="1"/>
</dbReference>
<reference evidence="12 13" key="1">
    <citation type="submission" date="2021-02" db="EMBL/GenBank/DDBJ databases">
        <title>Variation within the Batrachochytrium salamandrivorans European outbreak.</title>
        <authorList>
            <person name="Kelly M."/>
            <person name="Pasmans F."/>
            <person name="Shea T.P."/>
            <person name="Munoz J.F."/>
            <person name="Carranza S."/>
            <person name="Cuomo C.A."/>
            <person name="Martel A."/>
        </authorList>
    </citation>
    <scope>NUCLEOTIDE SEQUENCE [LARGE SCALE GENOMIC DNA]</scope>
    <source>
        <strain evidence="12 13">AMFP18/2</strain>
    </source>
</reference>
<gene>
    <name evidence="12" type="ORF">BASA50_006077</name>
</gene>
<feature type="region of interest" description="Disordered" evidence="8">
    <location>
        <begin position="524"/>
        <end position="544"/>
    </location>
</feature>
<dbReference type="Gene3D" id="1.10.8.60">
    <property type="match status" value="1"/>
</dbReference>
<feature type="compositionally biased region" description="Low complexity" evidence="8">
    <location>
        <begin position="654"/>
        <end position="672"/>
    </location>
</feature>
<evidence type="ECO:0000256" key="7">
    <source>
        <dbReference type="ARBA" id="ARBA00038871"/>
    </source>
</evidence>
<feature type="region of interest" description="Disordered" evidence="8">
    <location>
        <begin position="392"/>
        <end position="512"/>
    </location>
</feature>
<dbReference type="InterPro" id="IPR003960">
    <property type="entry name" value="ATPase_AAA_CS"/>
</dbReference>
<feature type="domain" description="MIT" evidence="11">
    <location>
        <begin position="552"/>
        <end position="627"/>
    </location>
</feature>
<evidence type="ECO:0000256" key="9">
    <source>
        <dbReference type="SAM" id="Phobius"/>
    </source>
</evidence>
<dbReference type="CDD" id="cd19509">
    <property type="entry name" value="RecA-like_VPS4-like"/>
    <property type="match status" value="1"/>
</dbReference>
<evidence type="ECO:0000259" key="11">
    <source>
        <dbReference type="SMART" id="SM00745"/>
    </source>
</evidence>
<keyword evidence="13" id="KW-1185">Reference proteome</keyword>
<dbReference type="Pfam" id="PF00004">
    <property type="entry name" value="AAA"/>
    <property type="match status" value="1"/>
</dbReference>
<dbReference type="EMBL" id="JAFCIX010000313">
    <property type="protein sequence ID" value="KAH6595091.1"/>
    <property type="molecule type" value="Genomic_DNA"/>
</dbReference>
<feature type="domain" description="AAA+ ATPase" evidence="10">
    <location>
        <begin position="735"/>
        <end position="871"/>
    </location>
</feature>
<keyword evidence="4 9" id="KW-0472">Membrane</keyword>
<evidence type="ECO:0000259" key="10">
    <source>
        <dbReference type="SMART" id="SM00382"/>
    </source>
</evidence>
<keyword evidence="1" id="KW-0493">Microtubule</keyword>
<sequence length="976" mass="106351">MATVSENIRDIVHGLFQDLVVHSDPHAQDLHCSGLRPGQFIATCLCFLLGGGLLVLAQSFWGLLVASSAQTIYPPSEPISTKKDSLGSYEGTMPKQHLVQSQLLSMEDMGSLGMDSHDAAQVAKSPMNSIADTDMGDSVDLALSQDSADTNYDPYGDSEPEEAYAVSQRLSDRLHGWSQHRRMQGREHYELMAMEARRITESPLHEQQTATHSPPHQSVRKARSFADMTISASLKCRNADLSLDQICRRRSSTLRPASEFMLCDESTTDMKSVALGSLLSPSQTPLRRSISHHTQQEEQQCELRQSMDHCICMQSGSRHCRYESLGQHLRPCPSGREATVVVSATVETAATTIRGTLPDTLSTDYRSDSSCKKGPSCCSTLCDSRSNLHSQSVRPARHHRKSCSALPSSASDSFSSPVVYHSQTPKPIKAAAQQSSHKESLKAVNSPQSNSNPSAFQTISTDTSPCSSSPRHRSNLRASLLALSPKSLTRGPTRSYSQPSLRRNNSKSSLYPASIKPLSSTLALNMNSSAGPKESRAGKSSPAVSSTALAHHKGLAEQAYRSISSGLDEEQLNGNLEAALQLYRHGIRDMQLALKIIFTTEAERNKAAPLNVKMKSNMVQIQERARNLAVSVSDLRVARSRQNEKPISPRTSQSNSRPSPSATPATNSSAVSRHSKFESSESKAMAHLILNEIIVNKPNVLWEDIVGLDAAKRALREIVVLPNLRPELFTGLRAPARGVLLFGPPGTGKTMLAKAVANESKATFFSISASTLTSKYFGEGEKMVRSLFEMAKQLQPSVIFVDEIDSILTERSESEHEASRRLKTEFLLQFDGIGSSSDDRVLVLAASNRPQELDEAALRRLVKRIYIPLPEASTRSALIKHLLGNHKHSLTDSDIRRLVGASAGYSGSDLTAVAREASLGPIRSLGDKLLSTPTEDIRGITLADFTQALKIIRPSVSLSTLQIFESWNQEKGTAGA</sequence>
<dbReference type="Gene3D" id="1.20.58.80">
    <property type="entry name" value="Phosphotransferase system, lactose/cellobiose-type IIA subunit"/>
    <property type="match status" value="1"/>
</dbReference>
<evidence type="ECO:0000256" key="6">
    <source>
        <dbReference type="ARBA" id="ARBA00036378"/>
    </source>
</evidence>
<dbReference type="SMART" id="SM00745">
    <property type="entry name" value="MIT"/>
    <property type="match status" value="1"/>
</dbReference>
<dbReference type="InterPro" id="IPR003593">
    <property type="entry name" value="AAA+_ATPase"/>
</dbReference>
<evidence type="ECO:0000256" key="4">
    <source>
        <dbReference type="ARBA" id="ARBA00023136"/>
    </source>
</evidence>
<keyword evidence="9" id="KW-0812">Transmembrane</keyword>
<evidence type="ECO:0000256" key="1">
    <source>
        <dbReference type="ARBA" id="ARBA00022701"/>
    </source>
</evidence>
<dbReference type="InterPro" id="IPR007330">
    <property type="entry name" value="MIT_dom"/>
</dbReference>
<feature type="compositionally biased region" description="Polar residues" evidence="8">
    <location>
        <begin position="443"/>
        <end position="469"/>
    </location>
</feature>
<feature type="region of interest" description="Disordered" evidence="8">
    <location>
        <begin position="639"/>
        <end position="677"/>
    </location>
</feature>